<evidence type="ECO:0000259" key="3">
    <source>
        <dbReference type="Pfam" id="PF22624"/>
    </source>
</evidence>
<dbReference type="OrthoDB" id="26719at2759"/>
<accession>A0A9Q0QRY6</accession>
<sequence>MEKGVRRWLVDISKWNPSRDEFSFLVSLFPTSEHSSITRFVKLEDRKRAIVSRLLQYALINEVLGIPFNKIIIRRTIEGKPYLESVEENLEFPNFNFNVSHHGDYVGIASEPLCLVRVEWYHQRWYWRSNLGEFLQEAFVKAIGAGVGFRLDRLEFHHTDWSGISVHIDGEESTEWKFCLSELGGKHYWVSVAKGHPRMAVKSYKQTLKLEVNM</sequence>
<organism evidence="4 5">
    <name type="scientific">Protea cynaroides</name>
    <dbReference type="NCBI Taxonomy" id="273540"/>
    <lineage>
        <taxon>Eukaryota</taxon>
        <taxon>Viridiplantae</taxon>
        <taxon>Streptophyta</taxon>
        <taxon>Embryophyta</taxon>
        <taxon>Tracheophyta</taxon>
        <taxon>Spermatophyta</taxon>
        <taxon>Magnoliopsida</taxon>
        <taxon>Proteales</taxon>
        <taxon>Proteaceae</taxon>
        <taxon>Protea</taxon>
    </lineage>
</organism>
<protein>
    <recommendedName>
        <fullName evidence="1">holo-[acyl-carrier-protein] synthase</fullName>
        <ecNumber evidence="1">2.7.8.7</ecNumber>
    </recommendedName>
</protein>
<dbReference type="GO" id="GO:0019878">
    <property type="term" value="P:lysine biosynthetic process via aminoadipic acid"/>
    <property type="evidence" value="ECO:0007669"/>
    <property type="project" value="TreeGrafter"/>
</dbReference>
<dbReference type="EC" id="2.7.8.7" evidence="1"/>
<gene>
    <name evidence="4" type="ORF">NE237_002919</name>
</gene>
<dbReference type="Proteomes" id="UP001141806">
    <property type="component" value="Unassembled WGS sequence"/>
</dbReference>
<dbReference type="FunFam" id="3.90.470.20:FF:000013">
    <property type="entry name" value="L-aminoadipate-semialdehyde dehydrogenase-phosphopantetheinyl transferase"/>
    <property type="match status" value="1"/>
</dbReference>
<keyword evidence="5" id="KW-1185">Reference proteome</keyword>
<name>A0A9Q0QRY6_9MAGN</name>
<evidence type="ECO:0000256" key="1">
    <source>
        <dbReference type="ARBA" id="ARBA00013172"/>
    </source>
</evidence>
<dbReference type="InterPro" id="IPR037143">
    <property type="entry name" value="4-PPantetheinyl_Trfase_dom_sf"/>
</dbReference>
<dbReference type="InterPro" id="IPR055066">
    <property type="entry name" value="AASDHPPT_N"/>
</dbReference>
<keyword evidence="2" id="KW-0808">Transferase</keyword>
<evidence type="ECO:0000313" key="5">
    <source>
        <dbReference type="Proteomes" id="UP001141806"/>
    </source>
</evidence>
<dbReference type="PANTHER" id="PTHR12215">
    <property type="entry name" value="PHOSPHOPANTETHEINE TRANSFERASE"/>
    <property type="match status" value="1"/>
</dbReference>
<dbReference type="PANTHER" id="PTHR12215:SF10">
    <property type="entry name" value="L-AMINOADIPATE-SEMIALDEHYDE DEHYDROGENASE-PHOSPHOPANTETHEINYL TRANSFERASE"/>
    <property type="match status" value="1"/>
</dbReference>
<dbReference type="Gene3D" id="3.90.470.20">
    <property type="entry name" value="4'-phosphopantetheinyl transferase domain"/>
    <property type="match status" value="1"/>
</dbReference>
<proteinExistence type="predicted"/>
<dbReference type="GO" id="GO:0008897">
    <property type="term" value="F:holo-[acyl-carrier-protein] synthase activity"/>
    <property type="evidence" value="ECO:0007669"/>
    <property type="project" value="UniProtKB-EC"/>
</dbReference>
<dbReference type="Pfam" id="PF22624">
    <property type="entry name" value="AASDHPPT_N"/>
    <property type="match status" value="1"/>
</dbReference>
<dbReference type="SUPFAM" id="SSF56214">
    <property type="entry name" value="4'-phosphopantetheinyl transferase"/>
    <property type="match status" value="2"/>
</dbReference>
<dbReference type="GO" id="GO:0000287">
    <property type="term" value="F:magnesium ion binding"/>
    <property type="evidence" value="ECO:0007669"/>
    <property type="project" value="InterPro"/>
</dbReference>
<dbReference type="EMBL" id="JAMYWD010000005">
    <property type="protein sequence ID" value="KAJ4969820.1"/>
    <property type="molecule type" value="Genomic_DNA"/>
</dbReference>
<feature type="domain" description="4'-phosphopantetheinyl transferase N-terminal" evidence="3">
    <location>
        <begin position="13"/>
        <end position="112"/>
    </location>
</feature>
<dbReference type="InterPro" id="IPR050559">
    <property type="entry name" value="P-Pant_transferase_sf"/>
</dbReference>
<dbReference type="GO" id="GO:0005829">
    <property type="term" value="C:cytosol"/>
    <property type="evidence" value="ECO:0007669"/>
    <property type="project" value="TreeGrafter"/>
</dbReference>
<evidence type="ECO:0000256" key="2">
    <source>
        <dbReference type="ARBA" id="ARBA00022679"/>
    </source>
</evidence>
<evidence type="ECO:0000313" key="4">
    <source>
        <dbReference type="EMBL" id="KAJ4969820.1"/>
    </source>
</evidence>
<dbReference type="AlphaFoldDB" id="A0A9Q0QRY6"/>
<reference evidence="4" key="1">
    <citation type="journal article" date="2023" name="Plant J.">
        <title>The genome of the king protea, Protea cynaroides.</title>
        <authorList>
            <person name="Chang J."/>
            <person name="Duong T.A."/>
            <person name="Schoeman C."/>
            <person name="Ma X."/>
            <person name="Roodt D."/>
            <person name="Barker N."/>
            <person name="Li Z."/>
            <person name="Van de Peer Y."/>
            <person name="Mizrachi E."/>
        </authorList>
    </citation>
    <scope>NUCLEOTIDE SEQUENCE</scope>
    <source>
        <tissue evidence="4">Young leaves</tissue>
    </source>
</reference>
<comment type="caution">
    <text evidence="4">The sequence shown here is derived from an EMBL/GenBank/DDBJ whole genome shotgun (WGS) entry which is preliminary data.</text>
</comment>